<dbReference type="Proteomes" id="UP000030746">
    <property type="component" value="Unassembled WGS sequence"/>
</dbReference>
<evidence type="ECO:0000256" key="2">
    <source>
        <dbReference type="SAM" id="SignalP"/>
    </source>
</evidence>
<dbReference type="PROSITE" id="PS00615">
    <property type="entry name" value="C_TYPE_LECTIN_1"/>
    <property type="match status" value="1"/>
</dbReference>
<feature type="chain" id="PRO_5004716984" description="C-type lectin domain-containing protein" evidence="2">
    <location>
        <begin position="27"/>
        <end position="275"/>
    </location>
</feature>
<evidence type="ECO:0000259" key="4">
    <source>
        <dbReference type="PROSITE" id="PS50948"/>
    </source>
</evidence>
<dbReference type="EMBL" id="KB199650">
    <property type="protein sequence ID" value="ESP05279.1"/>
    <property type="molecule type" value="Genomic_DNA"/>
</dbReference>
<reference evidence="5 6" key="1">
    <citation type="journal article" date="2013" name="Nature">
        <title>Insights into bilaterian evolution from three spiralian genomes.</title>
        <authorList>
            <person name="Simakov O."/>
            <person name="Marletaz F."/>
            <person name="Cho S.J."/>
            <person name="Edsinger-Gonzales E."/>
            <person name="Havlak P."/>
            <person name="Hellsten U."/>
            <person name="Kuo D.H."/>
            <person name="Larsson T."/>
            <person name="Lv J."/>
            <person name="Arendt D."/>
            <person name="Savage R."/>
            <person name="Osoegawa K."/>
            <person name="de Jong P."/>
            <person name="Grimwood J."/>
            <person name="Chapman J.A."/>
            <person name="Shapiro H."/>
            <person name="Aerts A."/>
            <person name="Otillar R.P."/>
            <person name="Terry A.Y."/>
            <person name="Boore J.L."/>
            <person name="Grigoriev I.V."/>
            <person name="Lindberg D.R."/>
            <person name="Seaver E.C."/>
            <person name="Weisblat D.A."/>
            <person name="Putnam N.H."/>
            <person name="Rokhsar D.S."/>
        </authorList>
    </citation>
    <scope>NUCLEOTIDE SEQUENCE [LARGE SCALE GENOMIC DNA]</scope>
</reference>
<feature type="domain" description="C-type lectin" evidence="3">
    <location>
        <begin position="160"/>
        <end position="266"/>
    </location>
</feature>
<name>V4AM58_LOTGI</name>
<dbReference type="CTD" id="20235599"/>
<evidence type="ECO:0000313" key="5">
    <source>
        <dbReference type="EMBL" id="ESP05279.1"/>
    </source>
</evidence>
<dbReference type="PANTHER" id="PTHR22801">
    <property type="entry name" value="LITHOSTATHINE"/>
    <property type="match status" value="1"/>
</dbReference>
<dbReference type="InterPro" id="IPR050801">
    <property type="entry name" value="Ca-Dep_Lectins_ImmuneDev"/>
</dbReference>
<dbReference type="PROSITE" id="PS50948">
    <property type="entry name" value="PAN"/>
    <property type="match status" value="1"/>
</dbReference>
<evidence type="ECO:0008006" key="7">
    <source>
        <dbReference type="Google" id="ProtNLM"/>
    </source>
</evidence>
<dbReference type="HOGENOM" id="CLU_106885_0_0_1"/>
<organism evidence="5 6">
    <name type="scientific">Lottia gigantea</name>
    <name type="common">Giant owl limpet</name>
    <dbReference type="NCBI Taxonomy" id="225164"/>
    <lineage>
        <taxon>Eukaryota</taxon>
        <taxon>Metazoa</taxon>
        <taxon>Spiralia</taxon>
        <taxon>Lophotrochozoa</taxon>
        <taxon>Mollusca</taxon>
        <taxon>Gastropoda</taxon>
        <taxon>Patellogastropoda</taxon>
        <taxon>Lottioidea</taxon>
        <taxon>Lottiidae</taxon>
        <taxon>Lottia</taxon>
    </lineage>
</organism>
<dbReference type="SMART" id="SM00034">
    <property type="entry name" value="CLECT"/>
    <property type="match status" value="1"/>
</dbReference>
<dbReference type="Gene3D" id="3.10.100.10">
    <property type="entry name" value="Mannose-Binding Protein A, subunit A"/>
    <property type="match status" value="1"/>
</dbReference>
<evidence type="ECO:0000259" key="3">
    <source>
        <dbReference type="PROSITE" id="PS50041"/>
    </source>
</evidence>
<dbReference type="PANTHER" id="PTHR22801:SF63">
    <property type="entry name" value="C-TYPE LECTIN DOMAIN-CONTAINING PROTEIN"/>
    <property type="match status" value="1"/>
</dbReference>
<dbReference type="InterPro" id="IPR016186">
    <property type="entry name" value="C-type_lectin-like/link_sf"/>
</dbReference>
<dbReference type="OMA" id="CMANNAN"/>
<keyword evidence="1" id="KW-1015">Disulfide bond</keyword>
<dbReference type="AlphaFoldDB" id="V4AM58"/>
<dbReference type="InterPro" id="IPR016187">
    <property type="entry name" value="CTDL_fold"/>
</dbReference>
<sequence>MRNWNYNITDMIFPMLYLCMIPNAIASNTTCSDLVYMKIKYNATLIYGYSGFSSSIASVRKCLELCRDDVLCKSVGIDTSKMDCYLYDGRVYAGLPGTVNTDMIYYWQLEVECPVHLGNSEDSTSKIYIECPVHLGNSEDPTSNKYTECPIHRGYSQDPISKICSKFYSDIVNWTHAQEICEMDGGHLFVADTTEKIAILRAQYLIGATDILQEDDWNWLNGVPVDENLFASTQPSNTRDDEHCLAKYRSGLNDVPCHAGFKFICEVPTNIAFNQ</sequence>
<dbReference type="GeneID" id="20235599"/>
<gene>
    <name evidence="5" type="ORF">LOTGIDRAFT_152108</name>
</gene>
<proteinExistence type="predicted"/>
<dbReference type="RefSeq" id="XP_009043824.1">
    <property type="nucleotide sequence ID" value="XM_009045576.1"/>
</dbReference>
<dbReference type="InterPro" id="IPR018378">
    <property type="entry name" value="C-type_lectin_CS"/>
</dbReference>
<accession>V4AM58</accession>
<evidence type="ECO:0000313" key="6">
    <source>
        <dbReference type="Proteomes" id="UP000030746"/>
    </source>
</evidence>
<feature type="signal peptide" evidence="2">
    <location>
        <begin position="1"/>
        <end position="26"/>
    </location>
</feature>
<dbReference type="KEGG" id="lgi:LOTGIDRAFT_152108"/>
<dbReference type="InterPro" id="IPR003609">
    <property type="entry name" value="Pan_app"/>
</dbReference>
<protein>
    <recommendedName>
        <fullName evidence="7">C-type lectin domain-containing protein</fullName>
    </recommendedName>
</protein>
<feature type="domain" description="Apple" evidence="4">
    <location>
        <begin position="31"/>
        <end position="113"/>
    </location>
</feature>
<dbReference type="Pfam" id="PF00059">
    <property type="entry name" value="Lectin_C"/>
    <property type="match status" value="1"/>
</dbReference>
<dbReference type="PROSITE" id="PS50041">
    <property type="entry name" value="C_TYPE_LECTIN_2"/>
    <property type="match status" value="1"/>
</dbReference>
<evidence type="ECO:0000256" key="1">
    <source>
        <dbReference type="ARBA" id="ARBA00023157"/>
    </source>
</evidence>
<dbReference type="OrthoDB" id="6271941at2759"/>
<dbReference type="SUPFAM" id="SSF56436">
    <property type="entry name" value="C-type lectin-like"/>
    <property type="match status" value="1"/>
</dbReference>
<dbReference type="InterPro" id="IPR001304">
    <property type="entry name" value="C-type_lectin-like"/>
</dbReference>
<keyword evidence="6" id="KW-1185">Reference proteome</keyword>
<keyword evidence="2" id="KW-0732">Signal</keyword>